<protein>
    <submittedName>
        <fullName evidence="2">Uncharacterized protein</fullName>
    </submittedName>
</protein>
<proteinExistence type="predicted"/>
<name>A0A0C2Y1L4_HEBCY</name>
<dbReference type="HOGENOM" id="CLU_152691_0_0_1"/>
<evidence type="ECO:0000256" key="1">
    <source>
        <dbReference type="SAM" id="MobiDB-lite"/>
    </source>
</evidence>
<gene>
    <name evidence="2" type="ORF">M413DRAFT_443642</name>
</gene>
<feature type="region of interest" description="Disordered" evidence="1">
    <location>
        <begin position="1"/>
        <end position="140"/>
    </location>
</feature>
<organism evidence="2 3">
    <name type="scientific">Hebeloma cylindrosporum</name>
    <dbReference type="NCBI Taxonomy" id="76867"/>
    <lineage>
        <taxon>Eukaryota</taxon>
        <taxon>Fungi</taxon>
        <taxon>Dikarya</taxon>
        <taxon>Basidiomycota</taxon>
        <taxon>Agaricomycotina</taxon>
        <taxon>Agaricomycetes</taxon>
        <taxon>Agaricomycetidae</taxon>
        <taxon>Agaricales</taxon>
        <taxon>Agaricineae</taxon>
        <taxon>Hymenogastraceae</taxon>
        <taxon>Hebeloma</taxon>
    </lineage>
</organism>
<dbReference type="Proteomes" id="UP000053424">
    <property type="component" value="Unassembled WGS sequence"/>
</dbReference>
<accession>A0A0C2Y1L4</accession>
<dbReference type="OrthoDB" id="2532734at2759"/>
<dbReference type="EMBL" id="KN831775">
    <property type="protein sequence ID" value="KIM43738.1"/>
    <property type="molecule type" value="Genomic_DNA"/>
</dbReference>
<evidence type="ECO:0000313" key="3">
    <source>
        <dbReference type="Proteomes" id="UP000053424"/>
    </source>
</evidence>
<dbReference type="STRING" id="686832.A0A0C2Y1L4"/>
<sequence length="140" mass="14967">MSKFLNNIKEKLSRHKSSDPTSKQSLSPKTEANSSTGADTSLAQGLDHGKVREASSDEPSYSIQPHPAKTNDPADLQAPGTSGLRHGGPMDAFHARDPYVPNEQIRNNLPEPLSHAELQARQAALASEVPGHGTQQGNLL</sequence>
<keyword evidence="3" id="KW-1185">Reference proteome</keyword>
<dbReference type="AlphaFoldDB" id="A0A0C2Y1L4"/>
<reference evidence="2 3" key="1">
    <citation type="submission" date="2014-04" db="EMBL/GenBank/DDBJ databases">
        <authorList>
            <consortium name="DOE Joint Genome Institute"/>
            <person name="Kuo A."/>
            <person name="Gay G."/>
            <person name="Dore J."/>
            <person name="Kohler A."/>
            <person name="Nagy L.G."/>
            <person name="Floudas D."/>
            <person name="Copeland A."/>
            <person name="Barry K.W."/>
            <person name="Cichocki N."/>
            <person name="Veneault-Fourrey C."/>
            <person name="LaButti K."/>
            <person name="Lindquist E.A."/>
            <person name="Lipzen A."/>
            <person name="Lundell T."/>
            <person name="Morin E."/>
            <person name="Murat C."/>
            <person name="Sun H."/>
            <person name="Tunlid A."/>
            <person name="Henrissat B."/>
            <person name="Grigoriev I.V."/>
            <person name="Hibbett D.S."/>
            <person name="Martin F."/>
            <person name="Nordberg H.P."/>
            <person name="Cantor M.N."/>
            <person name="Hua S.X."/>
        </authorList>
    </citation>
    <scope>NUCLEOTIDE SEQUENCE [LARGE SCALE GENOMIC DNA]</scope>
    <source>
        <strain evidence="3">h7</strain>
    </source>
</reference>
<feature type="compositionally biased region" description="Polar residues" evidence="1">
    <location>
        <begin position="19"/>
        <end position="43"/>
    </location>
</feature>
<reference evidence="3" key="2">
    <citation type="submission" date="2015-01" db="EMBL/GenBank/DDBJ databases">
        <title>Evolutionary Origins and Diversification of the Mycorrhizal Mutualists.</title>
        <authorList>
            <consortium name="DOE Joint Genome Institute"/>
            <consortium name="Mycorrhizal Genomics Consortium"/>
            <person name="Kohler A."/>
            <person name="Kuo A."/>
            <person name="Nagy L.G."/>
            <person name="Floudas D."/>
            <person name="Copeland A."/>
            <person name="Barry K.W."/>
            <person name="Cichocki N."/>
            <person name="Veneault-Fourrey C."/>
            <person name="LaButti K."/>
            <person name="Lindquist E.A."/>
            <person name="Lipzen A."/>
            <person name="Lundell T."/>
            <person name="Morin E."/>
            <person name="Murat C."/>
            <person name="Riley R."/>
            <person name="Ohm R."/>
            <person name="Sun H."/>
            <person name="Tunlid A."/>
            <person name="Henrissat B."/>
            <person name="Grigoriev I.V."/>
            <person name="Hibbett D.S."/>
            <person name="Martin F."/>
        </authorList>
    </citation>
    <scope>NUCLEOTIDE SEQUENCE [LARGE SCALE GENOMIC DNA]</scope>
    <source>
        <strain evidence="3">h7</strain>
    </source>
</reference>
<evidence type="ECO:0000313" key="2">
    <source>
        <dbReference type="EMBL" id="KIM43738.1"/>
    </source>
</evidence>